<feature type="region of interest" description="Disordered" evidence="1">
    <location>
        <begin position="45"/>
        <end position="106"/>
    </location>
</feature>
<keyword evidence="3" id="KW-1185">Reference proteome</keyword>
<dbReference type="Proteomes" id="UP000835052">
    <property type="component" value="Unassembled WGS sequence"/>
</dbReference>
<dbReference type="GO" id="GO:0003723">
    <property type="term" value="F:RNA binding"/>
    <property type="evidence" value="ECO:0007669"/>
    <property type="project" value="InterPro"/>
</dbReference>
<dbReference type="AlphaFoldDB" id="A0A8S1GLV8"/>
<name>A0A8S1GLV8_9PELO</name>
<organism evidence="2 3">
    <name type="scientific">Caenorhabditis auriculariae</name>
    <dbReference type="NCBI Taxonomy" id="2777116"/>
    <lineage>
        <taxon>Eukaryota</taxon>
        <taxon>Metazoa</taxon>
        <taxon>Ecdysozoa</taxon>
        <taxon>Nematoda</taxon>
        <taxon>Chromadorea</taxon>
        <taxon>Rhabditida</taxon>
        <taxon>Rhabditina</taxon>
        <taxon>Rhabditomorpha</taxon>
        <taxon>Rhabditoidea</taxon>
        <taxon>Rhabditidae</taxon>
        <taxon>Peloderinae</taxon>
        <taxon>Caenorhabditis</taxon>
    </lineage>
</organism>
<gene>
    <name evidence="2" type="ORF">CAUJ_LOCUS66</name>
</gene>
<protein>
    <submittedName>
        <fullName evidence="2">Uncharacterized protein</fullName>
    </submittedName>
</protein>
<evidence type="ECO:0000256" key="1">
    <source>
        <dbReference type="SAM" id="MobiDB-lite"/>
    </source>
</evidence>
<reference evidence="2" key="1">
    <citation type="submission" date="2020-10" db="EMBL/GenBank/DDBJ databases">
        <authorList>
            <person name="Kikuchi T."/>
        </authorList>
    </citation>
    <scope>NUCLEOTIDE SEQUENCE</scope>
    <source>
        <strain evidence="2">NKZ352</strain>
    </source>
</reference>
<comment type="caution">
    <text evidence="2">The sequence shown here is derived from an EMBL/GenBank/DDBJ whole genome shotgun (WGS) entry which is preliminary data.</text>
</comment>
<evidence type="ECO:0000313" key="2">
    <source>
        <dbReference type="EMBL" id="CAD6184147.1"/>
    </source>
</evidence>
<dbReference type="Pfam" id="PF15320">
    <property type="entry name" value="RAM"/>
    <property type="match status" value="1"/>
</dbReference>
<sequence length="106" mass="12526">MGEPTAEESASTNDLEVLFADRYTIENPTYAKIAKGFDKVVMVQPWPPHQPNNKRRYDNNFRGQSRPYQHRGWRPRGGYQRNYYNDRSGEDNSRKYEGHMSANQRQ</sequence>
<dbReference type="GO" id="GO:0031533">
    <property type="term" value="C:mRNA capping enzyme complex"/>
    <property type="evidence" value="ECO:0007669"/>
    <property type="project" value="InterPro"/>
</dbReference>
<dbReference type="InterPro" id="IPR028271">
    <property type="entry name" value="RAMAC"/>
</dbReference>
<dbReference type="EMBL" id="CAJGYM010000001">
    <property type="protein sequence ID" value="CAD6184147.1"/>
    <property type="molecule type" value="Genomic_DNA"/>
</dbReference>
<accession>A0A8S1GLV8</accession>
<dbReference type="GO" id="GO:0106005">
    <property type="term" value="P:RNA 5'-cap (guanine-N7)-methylation"/>
    <property type="evidence" value="ECO:0007669"/>
    <property type="project" value="InterPro"/>
</dbReference>
<proteinExistence type="predicted"/>
<evidence type="ECO:0000313" key="3">
    <source>
        <dbReference type="Proteomes" id="UP000835052"/>
    </source>
</evidence>
<dbReference type="OrthoDB" id="5875297at2759"/>
<feature type="compositionally biased region" description="Basic and acidic residues" evidence="1">
    <location>
        <begin position="87"/>
        <end position="98"/>
    </location>
</feature>